<accession>A0A1M6TNY7</accession>
<dbReference type="InterPro" id="IPR050767">
    <property type="entry name" value="Sel1_AlgK"/>
</dbReference>
<proteinExistence type="predicted"/>
<dbReference type="AlphaFoldDB" id="A0A1M6TNY7"/>
<dbReference type="Proteomes" id="UP000184263">
    <property type="component" value="Unassembled WGS sequence"/>
</dbReference>
<dbReference type="SUPFAM" id="SSF81901">
    <property type="entry name" value="HCP-like"/>
    <property type="match status" value="2"/>
</dbReference>
<organism evidence="1 2">
    <name type="scientific">Selenomonas ruminantium</name>
    <dbReference type="NCBI Taxonomy" id="971"/>
    <lineage>
        <taxon>Bacteria</taxon>
        <taxon>Bacillati</taxon>
        <taxon>Bacillota</taxon>
        <taxon>Negativicutes</taxon>
        <taxon>Selenomonadales</taxon>
        <taxon>Selenomonadaceae</taxon>
        <taxon>Selenomonas</taxon>
    </lineage>
</organism>
<dbReference type="Pfam" id="PF08238">
    <property type="entry name" value="Sel1"/>
    <property type="match status" value="4"/>
</dbReference>
<name>A0A1M6TNY7_SELRU</name>
<evidence type="ECO:0000313" key="2">
    <source>
        <dbReference type="Proteomes" id="UP000184263"/>
    </source>
</evidence>
<sequence>MQINYESPWVRFYQRAVKYLNLEFDEKIFIEECLPLFDSIRSWNHLDSETLNWVKSKPMLNHYSIPVIDGMTKEGIMRYREKWLDDDGFGGIFDQFISNPFSGFHEISEMIPCGTLVYMLKKACQYYDKKCKELCKKIDELKSIEEMLAEKEKMASSGDVGAMVFLGDAYHEGMLCRRDVKKSFKYYQMAAESNSADGWFGMARCYSLGECVETNAEKAITLYEKAASNGNCKAMLLLGSTYLGGGASDKTDKVYIGNVSFDREYDFSKVKFWYDKAIVACGDDKEALALCYHRIAADIQYSKNKDELSNIAEEYHRKAADLGNVGSMLDLLRIYDIAESLDDDFMQKYKRWLDNVVEESGLKTIGIIGAKYIEGSLVTEKQEDKKNKIKAEFKWLNEKAKASDGWAAFTLGNICYYGYGAWGVRISKAYEYYKLASDSVNPVYSIELGDMYWQKKIPCVQRRNSAIKCYYMSLINGNGLALKRLEKFF</sequence>
<dbReference type="RefSeq" id="WP_073088988.1">
    <property type="nucleotide sequence ID" value="NZ_FRBC01000008.1"/>
</dbReference>
<dbReference type="PANTHER" id="PTHR11102">
    <property type="entry name" value="SEL-1-LIKE PROTEIN"/>
    <property type="match status" value="1"/>
</dbReference>
<dbReference type="Gene3D" id="1.25.40.10">
    <property type="entry name" value="Tetratricopeptide repeat domain"/>
    <property type="match status" value="1"/>
</dbReference>
<dbReference type="EMBL" id="FRBC01000008">
    <property type="protein sequence ID" value="SHK58681.1"/>
    <property type="molecule type" value="Genomic_DNA"/>
</dbReference>
<dbReference type="PANTHER" id="PTHR11102:SF160">
    <property type="entry name" value="ERAD-ASSOCIATED E3 UBIQUITIN-PROTEIN LIGASE COMPONENT HRD3"/>
    <property type="match status" value="1"/>
</dbReference>
<gene>
    <name evidence="1" type="ORF">SAMN05216582_10889</name>
</gene>
<dbReference type="OrthoDB" id="9809047at2"/>
<protein>
    <submittedName>
        <fullName evidence="1">TPR repeat</fullName>
    </submittedName>
</protein>
<dbReference type="InterPro" id="IPR006597">
    <property type="entry name" value="Sel1-like"/>
</dbReference>
<reference evidence="1 2" key="1">
    <citation type="submission" date="2016-11" db="EMBL/GenBank/DDBJ databases">
        <authorList>
            <person name="Jaros S."/>
            <person name="Januszkiewicz K."/>
            <person name="Wedrychowicz H."/>
        </authorList>
    </citation>
    <scope>NUCLEOTIDE SEQUENCE [LARGE SCALE GENOMIC DNA]</scope>
    <source>
        <strain evidence="1 2">HD4</strain>
    </source>
</reference>
<evidence type="ECO:0000313" key="1">
    <source>
        <dbReference type="EMBL" id="SHK58681.1"/>
    </source>
</evidence>
<dbReference type="SMART" id="SM00671">
    <property type="entry name" value="SEL1"/>
    <property type="match status" value="3"/>
</dbReference>
<dbReference type="InterPro" id="IPR011990">
    <property type="entry name" value="TPR-like_helical_dom_sf"/>
</dbReference>